<dbReference type="RefSeq" id="XP_073557596.1">
    <property type="nucleotide sequence ID" value="XM_073703904.1"/>
</dbReference>
<feature type="compositionally biased region" description="Polar residues" evidence="1">
    <location>
        <begin position="140"/>
        <end position="150"/>
    </location>
</feature>
<dbReference type="GeneID" id="300578354"/>
<dbReference type="EMBL" id="PPTA01000009">
    <property type="protein sequence ID" value="TFB01395.1"/>
    <property type="molecule type" value="Genomic_DNA"/>
</dbReference>
<name>A0ABY2H1P0_9HYPO</name>
<feature type="region of interest" description="Disordered" evidence="1">
    <location>
        <begin position="1"/>
        <end position="37"/>
    </location>
</feature>
<evidence type="ECO:0000313" key="2">
    <source>
        <dbReference type="EMBL" id="TFB01395.1"/>
    </source>
</evidence>
<accession>A0ABY2H1P0</accession>
<proteinExistence type="predicted"/>
<reference evidence="2 3" key="1">
    <citation type="submission" date="2018-01" db="EMBL/GenBank/DDBJ databases">
        <title>Genome characterization of the sugarcane-associated fungus Trichoderma ghanense CCMA-1212 and their application in lignocelulose bioconversion.</title>
        <authorList>
            <person name="Steindorff A.S."/>
            <person name="Mendes T.D."/>
            <person name="Vilela E.S.D."/>
            <person name="Rodrigues D.S."/>
            <person name="Formighieri E.F."/>
            <person name="Melo I.S."/>
            <person name="Favaro L.C.L."/>
        </authorList>
    </citation>
    <scope>NUCLEOTIDE SEQUENCE [LARGE SCALE GENOMIC DNA]</scope>
    <source>
        <strain evidence="2 3">CCMA-1212</strain>
    </source>
</reference>
<sequence>MRPSIGFSVSDPAPTEPGQARPEPVGFEGGHGKDPIGQPLRVLQLTRDGPSMCPRTLPSAAALEFCVPSDATLADVKAQGLRSASSAACVDAGAGRRCAQCRAHNGRRLTLMRHSYRSFGRTGCTSTEDEQGSREAAFSLGSQANKSQKSPPRIGQSAHEERPEHDGDLGSFWAGDVAACVGCGWWEQRYEHLWRCGCSAPNARDIANPVCCTALGSPLQVLARGKTTVGGCRDGPYRRNQGAAVKQRSGAHLLVTARAPQGLSSPVHLDRPQSHVYLDRHHRQPSWKKPKQVVLAKQIRTGAGSWAQNKRDCRRQN</sequence>
<feature type="compositionally biased region" description="Basic and acidic residues" evidence="1">
    <location>
        <begin position="158"/>
        <end position="168"/>
    </location>
</feature>
<dbReference type="Proteomes" id="UP001642720">
    <property type="component" value="Unassembled WGS sequence"/>
</dbReference>
<organism evidence="2 3">
    <name type="scientific">Trichoderma ghanense</name>
    <dbReference type="NCBI Taxonomy" id="65468"/>
    <lineage>
        <taxon>Eukaryota</taxon>
        <taxon>Fungi</taxon>
        <taxon>Dikarya</taxon>
        <taxon>Ascomycota</taxon>
        <taxon>Pezizomycotina</taxon>
        <taxon>Sordariomycetes</taxon>
        <taxon>Hypocreomycetidae</taxon>
        <taxon>Hypocreales</taxon>
        <taxon>Hypocreaceae</taxon>
        <taxon>Trichoderma</taxon>
    </lineage>
</organism>
<feature type="region of interest" description="Disordered" evidence="1">
    <location>
        <begin position="140"/>
        <end position="168"/>
    </location>
</feature>
<comment type="caution">
    <text evidence="2">The sequence shown here is derived from an EMBL/GenBank/DDBJ whole genome shotgun (WGS) entry which is preliminary data.</text>
</comment>
<evidence type="ECO:0000313" key="3">
    <source>
        <dbReference type="Proteomes" id="UP001642720"/>
    </source>
</evidence>
<keyword evidence="3" id="KW-1185">Reference proteome</keyword>
<protein>
    <submittedName>
        <fullName evidence="2">Uncharacterized protein</fullName>
    </submittedName>
</protein>
<evidence type="ECO:0000256" key="1">
    <source>
        <dbReference type="SAM" id="MobiDB-lite"/>
    </source>
</evidence>
<gene>
    <name evidence="2" type="ORF">CCMA1212_006699</name>
</gene>